<keyword evidence="1" id="KW-1133">Transmembrane helix</keyword>
<keyword evidence="1" id="KW-0812">Transmembrane</keyword>
<dbReference type="AlphaFoldDB" id="A0A7Z0ERF4"/>
<dbReference type="RefSeq" id="WP_179827211.1">
    <property type="nucleotide sequence ID" value="NZ_JACCFS010000001.1"/>
</dbReference>
<evidence type="ECO:0000256" key="1">
    <source>
        <dbReference type="SAM" id="Phobius"/>
    </source>
</evidence>
<name>A0A7Z0ERF4_9ACTN</name>
<dbReference type="EMBL" id="JACCFS010000001">
    <property type="protein sequence ID" value="NYJ36911.1"/>
    <property type="molecule type" value="Genomic_DNA"/>
</dbReference>
<organism evidence="2 3">
    <name type="scientific">Nocardiopsis aegyptia</name>
    <dbReference type="NCBI Taxonomy" id="220378"/>
    <lineage>
        <taxon>Bacteria</taxon>
        <taxon>Bacillati</taxon>
        <taxon>Actinomycetota</taxon>
        <taxon>Actinomycetes</taxon>
        <taxon>Streptosporangiales</taxon>
        <taxon>Nocardiopsidaceae</taxon>
        <taxon>Nocardiopsis</taxon>
    </lineage>
</organism>
<keyword evidence="3" id="KW-1185">Reference proteome</keyword>
<keyword evidence="1" id="KW-0472">Membrane</keyword>
<evidence type="ECO:0000313" key="3">
    <source>
        <dbReference type="Proteomes" id="UP000572051"/>
    </source>
</evidence>
<evidence type="ECO:0008006" key="4">
    <source>
        <dbReference type="Google" id="ProtNLM"/>
    </source>
</evidence>
<protein>
    <recommendedName>
        <fullName evidence="4">DUF3558 domain-containing protein</fullName>
    </recommendedName>
</protein>
<dbReference type="Proteomes" id="UP000572051">
    <property type="component" value="Unassembled WGS sequence"/>
</dbReference>
<gene>
    <name evidence="2" type="ORF">HNR10_004792</name>
</gene>
<accession>A0A7Z0ERF4</accession>
<comment type="caution">
    <text evidence="2">The sequence shown here is derived from an EMBL/GenBank/DDBJ whole genome shotgun (WGS) entry which is preliminary data.</text>
</comment>
<proteinExistence type="predicted"/>
<sequence>MPSAQPQSRGCAVVGVIAAVLVVVVLVAGAVWFVVSRDVLESGDFEAAPDCSIGETDALDELVPAHELEVQEPIGGAQETFGSGQQCRWATPGGDGDAVPATATLVTVVSPDPGGIDTAADNLRSSAGSDRATLDGIGDEAFTWTRSGRFNVGCAGARVSNLYVETCHSAAADYDATRSIDAEQAVAGAVRLAEDAVAGLPD</sequence>
<feature type="transmembrane region" description="Helical" evidence="1">
    <location>
        <begin position="12"/>
        <end position="35"/>
    </location>
</feature>
<reference evidence="2 3" key="1">
    <citation type="submission" date="2020-07" db="EMBL/GenBank/DDBJ databases">
        <title>Sequencing the genomes of 1000 actinobacteria strains.</title>
        <authorList>
            <person name="Klenk H.-P."/>
        </authorList>
    </citation>
    <scope>NUCLEOTIDE SEQUENCE [LARGE SCALE GENOMIC DNA]</scope>
    <source>
        <strain evidence="2 3">DSM 44442</strain>
    </source>
</reference>
<evidence type="ECO:0000313" key="2">
    <source>
        <dbReference type="EMBL" id="NYJ36911.1"/>
    </source>
</evidence>